<reference evidence="1" key="1">
    <citation type="submission" date="2024-09" db="EMBL/GenBank/DDBJ databases">
        <authorList>
            <person name="Liu J."/>
        </authorList>
    </citation>
    <scope>NUCLEOTIDE SEQUENCE</scope>
    <source>
        <strain evidence="1">NBU2967</strain>
    </source>
</reference>
<evidence type="ECO:0000313" key="1">
    <source>
        <dbReference type="EMBL" id="MFH6604123.1"/>
    </source>
</evidence>
<gene>
    <name evidence="1" type="ORF">ACEZ3G_11590</name>
</gene>
<dbReference type="EMBL" id="JBHFPV010000002">
    <property type="protein sequence ID" value="MFH6604123.1"/>
    <property type="molecule type" value="Genomic_DNA"/>
</dbReference>
<proteinExistence type="predicted"/>
<sequence length="214" mass="24927">MHTTEKQVSYRTTNTYETLNKMSEKTKNVWIVFHGIGFLSRYFLKYFDELPPEENYFIAPQAPSKYYLKNEYRHVGASWLTKENTALEKKNVLAYLDAVFEVEKIPETCKLIVFGFSQGVSIAMRWAAYQKPRCEHLILYAGGIPTELEPSDFDFIKDYGTKVKVLIGNQDEYINEDRLRDESKKIELLFNGKAEQVIYEGGHEIKKELINALI</sequence>
<evidence type="ECO:0000313" key="2">
    <source>
        <dbReference type="Proteomes" id="UP001595191"/>
    </source>
</evidence>
<protein>
    <submittedName>
        <fullName evidence="1">Alpha/beta hydrolase</fullName>
    </submittedName>
</protein>
<organism evidence="1 2">
    <name type="scientific">Meishania litoralis</name>
    <dbReference type="NCBI Taxonomy" id="3434685"/>
    <lineage>
        <taxon>Bacteria</taxon>
        <taxon>Pseudomonadati</taxon>
        <taxon>Bacteroidota</taxon>
        <taxon>Flavobacteriia</taxon>
        <taxon>Flavobacteriales</taxon>
        <taxon>Flavobacteriaceae</taxon>
        <taxon>Meishania</taxon>
    </lineage>
</organism>
<keyword evidence="1" id="KW-0378">Hydrolase</keyword>
<keyword evidence="2" id="KW-1185">Reference proteome</keyword>
<accession>A0ACC7LJZ9</accession>
<dbReference type="Proteomes" id="UP001595191">
    <property type="component" value="Unassembled WGS sequence"/>
</dbReference>
<name>A0ACC7LJZ9_9FLAO</name>
<comment type="caution">
    <text evidence="1">The sequence shown here is derived from an EMBL/GenBank/DDBJ whole genome shotgun (WGS) entry which is preliminary data.</text>
</comment>